<dbReference type="PANTHER" id="PTHR43133:SF62">
    <property type="entry name" value="RNA POLYMERASE SIGMA FACTOR SIGZ"/>
    <property type="match status" value="1"/>
</dbReference>
<dbReference type="InterPro" id="IPR014284">
    <property type="entry name" value="RNA_pol_sigma-70_dom"/>
</dbReference>
<dbReference type="InterPro" id="IPR013324">
    <property type="entry name" value="RNA_pol_sigma_r3/r4-like"/>
</dbReference>
<keyword evidence="4" id="KW-0804">Transcription</keyword>
<evidence type="ECO:0000313" key="7">
    <source>
        <dbReference type="EMBL" id="UPK67997.1"/>
    </source>
</evidence>
<organism evidence="7 8">
    <name type="scientific">Chitinophaga filiformis</name>
    <name type="common">Myxococcus filiformis</name>
    <name type="synonym">Flexibacter filiformis</name>
    <dbReference type="NCBI Taxonomy" id="104663"/>
    <lineage>
        <taxon>Bacteria</taxon>
        <taxon>Pseudomonadati</taxon>
        <taxon>Bacteroidota</taxon>
        <taxon>Chitinophagia</taxon>
        <taxon>Chitinophagales</taxon>
        <taxon>Chitinophagaceae</taxon>
        <taxon>Chitinophaga</taxon>
    </lineage>
</organism>
<dbReference type="RefSeq" id="WP_247810338.1">
    <property type="nucleotide sequence ID" value="NZ_CP095855.1"/>
</dbReference>
<evidence type="ECO:0000313" key="8">
    <source>
        <dbReference type="Proteomes" id="UP000830198"/>
    </source>
</evidence>
<sequence>MDQYAIMSEEELAQHVFRRDTAAIGELFTRHRAYFYSIALRELRDEQVAADVVQDVFYSILKKGIGDFDVNRSLRAYVAGCIHNKGLDYVKASERRDKLYRDYESAAEKGDTSLLQLMTEEELDDMVDRQLTNLPREMGRVLALSVKHHLNAREISQLLQKPVTTVNAQLRDGKKKLRPAIVRWLKFYLWYWSLLLAADFYFNKKINFFVGPTTYFLPDSRNQYANDQLTKSNRLQSKHFKNKN</sequence>
<evidence type="ECO:0000256" key="1">
    <source>
        <dbReference type="ARBA" id="ARBA00010641"/>
    </source>
</evidence>
<dbReference type="InterPro" id="IPR013325">
    <property type="entry name" value="RNA_pol_sigma_r2"/>
</dbReference>
<dbReference type="Pfam" id="PF04542">
    <property type="entry name" value="Sigma70_r2"/>
    <property type="match status" value="1"/>
</dbReference>
<evidence type="ECO:0000259" key="6">
    <source>
        <dbReference type="Pfam" id="PF04542"/>
    </source>
</evidence>
<dbReference type="SUPFAM" id="SSF88946">
    <property type="entry name" value="Sigma2 domain of RNA polymerase sigma factors"/>
    <property type="match status" value="1"/>
</dbReference>
<dbReference type="InterPro" id="IPR036388">
    <property type="entry name" value="WH-like_DNA-bd_sf"/>
</dbReference>
<gene>
    <name evidence="7" type="ORF">MYF79_23885</name>
</gene>
<dbReference type="Gene3D" id="1.10.10.10">
    <property type="entry name" value="Winged helix-like DNA-binding domain superfamily/Winged helix DNA-binding domain"/>
    <property type="match status" value="1"/>
</dbReference>
<dbReference type="InterPro" id="IPR007627">
    <property type="entry name" value="RNA_pol_sigma70_r2"/>
</dbReference>
<keyword evidence="8" id="KW-1185">Reference proteome</keyword>
<dbReference type="EMBL" id="CP095855">
    <property type="protein sequence ID" value="UPK67997.1"/>
    <property type="molecule type" value="Genomic_DNA"/>
</dbReference>
<feature type="transmembrane region" description="Helical" evidence="5">
    <location>
        <begin position="184"/>
        <end position="202"/>
    </location>
</feature>
<accession>A0ABY4HWN7</accession>
<keyword evidence="5" id="KW-1133">Transmembrane helix</keyword>
<protein>
    <submittedName>
        <fullName evidence="7">RNA polymerase sigma factor</fullName>
    </submittedName>
</protein>
<name>A0ABY4HWN7_CHIFI</name>
<dbReference type="SUPFAM" id="SSF88659">
    <property type="entry name" value="Sigma3 and sigma4 domains of RNA polymerase sigma factors"/>
    <property type="match status" value="1"/>
</dbReference>
<comment type="similarity">
    <text evidence="1">Belongs to the sigma-70 factor family. ECF subfamily.</text>
</comment>
<dbReference type="Proteomes" id="UP000830198">
    <property type="component" value="Chromosome"/>
</dbReference>
<keyword evidence="3" id="KW-0731">Sigma factor</keyword>
<keyword evidence="5" id="KW-0812">Transmembrane</keyword>
<proteinExistence type="inferred from homology"/>
<dbReference type="InterPro" id="IPR039425">
    <property type="entry name" value="RNA_pol_sigma-70-like"/>
</dbReference>
<keyword evidence="2" id="KW-0805">Transcription regulation</keyword>
<dbReference type="Gene3D" id="1.10.1740.10">
    <property type="match status" value="1"/>
</dbReference>
<feature type="domain" description="RNA polymerase sigma-70 region 2" evidence="6">
    <location>
        <begin position="27"/>
        <end position="95"/>
    </location>
</feature>
<evidence type="ECO:0000256" key="3">
    <source>
        <dbReference type="ARBA" id="ARBA00023082"/>
    </source>
</evidence>
<dbReference type="NCBIfam" id="TIGR02937">
    <property type="entry name" value="sigma70-ECF"/>
    <property type="match status" value="1"/>
</dbReference>
<evidence type="ECO:0000256" key="4">
    <source>
        <dbReference type="ARBA" id="ARBA00023163"/>
    </source>
</evidence>
<evidence type="ECO:0000256" key="2">
    <source>
        <dbReference type="ARBA" id="ARBA00023015"/>
    </source>
</evidence>
<evidence type="ECO:0000256" key="5">
    <source>
        <dbReference type="SAM" id="Phobius"/>
    </source>
</evidence>
<dbReference type="PANTHER" id="PTHR43133">
    <property type="entry name" value="RNA POLYMERASE ECF-TYPE SIGMA FACTO"/>
    <property type="match status" value="1"/>
</dbReference>
<reference evidence="7 8" key="1">
    <citation type="submission" date="2022-04" db="EMBL/GenBank/DDBJ databases">
        <title>The arsenic-methylating capacity of Chitinophaga filiformis YT5 during chitin decomposition.</title>
        <authorList>
            <person name="Chen G."/>
            <person name="Liang Y."/>
        </authorList>
    </citation>
    <scope>NUCLEOTIDE SEQUENCE [LARGE SCALE GENOMIC DNA]</scope>
    <source>
        <strain evidence="7 8">YT5</strain>
    </source>
</reference>
<keyword evidence="5" id="KW-0472">Membrane</keyword>